<evidence type="ECO:0000256" key="2">
    <source>
        <dbReference type="ARBA" id="ARBA00022490"/>
    </source>
</evidence>
<dbReference type="CDD" id="cd02440">
    <property type="entry name" value="AdoMet_MTases"/>
    <property type="match status" value="1"/>
</dbReference>
<dbReference type="Gene3D" id="3.40.50.150">
    <property type="entry name" value="Vaccinia Virus protein VP39"/>
    <property type="match status" value="1"/>
</dbReference>
<feature type="binding site" evidence="6">
    <location>
        <position position="193"/>
    </location>
    <ligand>
        <name>S-adenosyl-L-methionine</name>
        <dbReference type="ChEBI" id="CHEBI:59789"/>
    </ligand>
</feature>
<gene>
    <name evidence="6 7" type="primary">prmA</name>
    <name evidence="7" type="ORF">IAA31_05425</name>
</gene>
<keyword evidence="2 6" id="KW-0963">Cytoplasm</keyword>
<dbReference type="GO" id="GO:0016279">
    <property type="term" value="F:protein-lysine N-methyltransferase activity"/>
    <property type="evidence" value="ECO:0007669"/>
    <property type="project" value="TreeGrafter"/>
</dbReference>
<sequence length="300" mass="32391">MSTPADKQDWIEIKARCTANTADAISTMLEQLGALAVTYEDAEDSPILEPRPGERRLWPNTEVTGLFAQGTDATAIVQTLQQILGDSIPLAAVKLADKDWIRAWMDQFKPLRFGSRLWICPTWHQVPDKEAVTVMLDPGLAFGTGTHPTTALCLEWLDRQDLTNARVLDYGCGSGILAVAALKLGASEALGVDIDPQALLASKENAQRNGVDSKLTLKDGATLDLSTITPYNLAIANILAGPLAELEPYIAALTAKGAPLALSGILQEQAEEVIAAYSPDFSYQGQEVKDGWVRLSFVRC</sequence>
<proteinExistence type="inferred from homology"/>
<comment type="function">
    <text evidence="6">Methylates ribosomal protein L11.</text>
</comment>
<evidence type="ECO:0000313" key="8">
    <source>
        <dbReference type="Proteomes" id="UP000824150"/>
    </source>
</evidence>
<feature type="binding site" evidence="6">
    <location>
        <position position="171"/>
    </location>
    <ligand>
        <name>S-adenosyl-L-methionine</name>
        <dbReference type="ChEBI" id="CHEBI:59789"/>
    </ligand>
</feature>
<evidence type="ECO:0000256" key="4">
    <source>
        <dbReference type="ARBA" id="ARBA00022679"/>
    </source>
</evidence>
<dbReference type="PANTHER" id="PTHR43648:SF1">
    <property type="entry name" value="ELECTRON TRANSFER FLAVOPROTEIN BETA SUBUNIT LYSINE METHYLTRANSFERASE"/>
    <property type="match status" value="1"/>
</dbReference>
<organism evidence="7 8">
    <name type="scientific">Candidatus Anaerobiospirillum merdipullorum</name>
    <dbReference type="NCBI Taxonomy" id="2838450"/>
    <lineage>
        <taxon>Bacteria</taxon>
        <taxon>Pseudomonadati</taxon>
        <taxon>Pseudomonadota</taxon>
        <taxon>Gammaproteobacteria</taxon>
        <taxon>Aeromonadales</taxon>
        <taxon>Succinivibrionaceae</taxon>
        <taxon>Anaerobiospirillum</taxon>
    </lineage>
</organism>
<evidence type="ECO:0000256" key="6">
    <source>
        <dbReference type="HAMAP-Rule" id="MF_00735"/>
    </source>
</evidence>
<feature type="binding site" evidence="6">
    <location>
        <position position="237"/>
    </location>
    <ligand>
        <name>S-adenosyl-L-methionine</name>
        <dbReference type="ChEBI" id="CHEBI:59789"/>
    </ligand>
</feature>
<dbReference type="HAMAP" id="MF_00735">
    <property type="entry name" value="Methyltr_PrmA"/>
    <property type="match status" value="1"/>
</dbReference>
<dbReference type="GO" id="GO:0032259">
    <property type="term" value="P:methylation"/>
    <property type="evidence" value="ECO:0007669"/>
    <property type="project" value="UniProtKB-KW"/>
</dbReference>
<reference evidence="7" key="2">
    <citation type="submission" date="2021-04" db="EMBL/GenBank/DDBJ databases">
        <authorList>
            <person name="Gilroy R."/>
        </authorList>
    </citation>
    <scope>NUCLEOTIDE SEQUENCE</scope>
    <source>
        <strain evidence="7">687</strain>
    </source>
</reference>
<comment type="caution">
    <text evidence="7">The sequence shown here is derived from an EMBL/GenBank/DDBJ whole genome shotgun (WGS) entry which is preliminary data.</text>
</comment>
<dbReference type="InterPro" id="IPR004498">
    <property type="entry name" value="Ribosomal_PrmA_MeTrfase"/>
</dbReference>
<dbReference type="EMBL" id="JAHLFG010000059">
    <property type="protein sequence ID" value="MBU3826912.1"/>
    <property type="molecule type" value="Genomic_DNA"/>
</dbReference>
<keyword evidence="3 6" id="KW-0489">Methyltransferase</keyword>
<dbReference type="NCBIfam" id="TIGR00406">
    <property type="entry name" value="prmA"/>
    <property type="match status" value="1"/>
</dbReference>
<dbReference type="Proteomes" id="UP000824150">
    <property type="component" value="Unassembled WGS sequence"/>
</dbReference>
<protein>
    <recommendedName>
        <fullName evidence="6">Ribosomal protein L11 methyltransferase</fullName>
        <shortName evidence="6">L11 Mtase</shortName>
        <ecNumber evidence="6">2.1.1.-</ecNumber>
    </recommendedName>
</protein>
<keyword evidence="4 6" id="KW-0808">Transferase</keyword>
<name>A0A9E2KP37_9GAMM</name>
<keyword evidence="7" id="KW-0689">Ribosomal protein</keyword>
<dbReference type="InterPro" id="IPR050078">
    <property type="entry name" value="Ribosomal_L11_MeTrfase_PrmA"/>
</dbReference>
<dbReference type="PIRSF" id="PIRSF000401">
    <property type="entry name" value="RPL11_MTase"/>
    <property type="match status" value="1"/>
</dbReference>
<comment type="subcellular location">
    <subcellularLocation>
        <location evidence="6">Cytoplasm</location>
    </subcellularLocation>
</comment>
<dbReference type="EC" id="2.1.1.-" evidence="6"/>
<dbReference type="SUPFAM" id="SSF53335">
    <property type="entry name" value="S-adenosyl-L-methionine-dependent methyltransferases"/>
    <property type="match status" value="1"/>
</dbReference>
<evidence type="ECO:0000256" key="5">
    <source>
        <dbReference type="ARBA" id="ARBA00022691"/>
    </source>
</evidence>
<dbReference type="GO" id="GO:0005840">
    <property type="term" value="C:ribosome"/>
    <property type="evidence" value="ECO:0007669"/>
    <property type="project" value="UniProtKB-KW"/>
</dbReference>
<dbReference type="AlphaFoldDB" id="A0A9E2KP37"/>
<feature type="binding site" evidence="6">
    <location>
        <position position="150"/>
    </location>
    <ligand>
        <name>S-adenosyl-L-methionine</name>
        <dbReference type="ChEBI" id="CHEBI:59789"/>
    </ligand>
</feature>
<accession>A0A9E2KP37</accession>
<evidence type="ECO:0000313" key="7">
    <source>
        <dbReference type="EMBL" id="MBU3826912.1"/>
    </source>
</evidence>
<dbReference type="GO" id="GO:0005829">
    <property type="term" value="C:cytosol"/>
    <property type="evidence" value="ECO:0007669"/>
    <property type="project" value="TreeGrafter"/>
</dbReference>
<evidence type="ECO:0000256" key="3">
    <source>
        <dbReference type="ARBA" id="ARBA00022603"/>
    </source>
</evidence>
<keyword evidence="7" id="KW-0687">Ribonucleoprotein</keyword>
<keyword evidence="5 6" id="KW-0949">S-adenosyl-L-methionine</keyword>
<evidence type="ECO:0000256" key="1">
    <source>
        <dbReference type="ARBA" id="ARBA00009741"/>
    </source>
</evidence>
<dbReference type="Pfam" id="PF06325">
    <property type="entry name" value="PrmA"/>
    <property type="match status" value="1"/>
</dbReference>
<comment type="catalytic activity">
    <reaction evidence="6">
        <text>L-lysyl-[protein] + 3 S-adenosyl-L-methionine = N(6),N(6),N(6)-trimethyl-L-lysyl-[protein] + 3 S-adenosyl-L-homocysteine + 3 H(+)</text>
        <dbReference type="Rhea" id="RHEA:54192"/>
        <dbReference type="Rhea" id="RHEA-COMP:9752"/>
        <dbReference type="Rhea" id="RHEA-COMP:13826"/>
        <dbReference type="ChEBI" id="CHEBI:15378"/>
        <dbReference type="ChEBI" id="CHEBI:29969"/>
        <dbReference type="ChEBI" id="CHEBI:57856"/>
        <dbReference type="ChEBI" id="CHEBI:59789"/>
        <dbReference type="ChEBI" id="CHEBI:61961"/>
    </reaction>
</comment>
<reference evidence="7" key="1">
    <citation type="journal article" date="2021" name="PeerJ">
        <title>Extensive microbial diversity within the chicken gut microbiome revealed by metagenomics and culture.</title>
        <authorList>
            <person name="Gilroy R."/>
            <person name="Ravi A."/>
            <person name="Getino M."/>
            <person name="Pursley I."/>
            <person name="Horton D.L."/>
            <person name="Alikhan N.F."/>
            <person name="Baker D."/>
            <person name="Gharbi K."/>
            <person name="Hall N."/>
            <person name="Watson M."/>
            <person name="Adriaenssens E.M."/>
            <person name="Foster-Nyarko E."/>
            <person name="Jarju S."/>
            <person name="Secka A."/>
            <person name="Antonio M."/>
            <person name="Oren A."/>
            <person name="Chaudhuri R.R."/>
            <person name="La Ragione R."/>
            <person name="Hildebrand F."/>
            <person name="Pallen M.J."/>
        </authorList>
    </citation>
    <scope>NUCLEOTIDE SEQUENCE</scope>
    <source>
        <strain evidence="7">687</strain>
    </source>
</reference>
<dbReference type="InterPro" id="IPR029063">
    <property type="entry name" value="SAM-dependent_MTases_sf"/>
</dbReference>
<comment type="similarity">
    <text evidence="1 6">Belongs to the methyltransferase superfamily. PrmA family.</text>
</comment>
<dbReference type="PANTHER" id="PTHR43648">
    <property type="entry name" value="ELECTRON TRANSFER FLAVOPROTEIN BETA SUBUNIT LYSINE METHYLTRANSFERASE"/>
    <property type="match status" value="1"/>
</dbReference>